<dbReference type="InterPro" id="IPR016169">
    <property type="entry name" value="FAD-bd_PCMH_sub2"/>
</dbReference>
<dbReference type="InterPro" id="IPR016166">
    <property type="entry name" value="FAD-bd_PCMH"/>
</dbReference>
<dbReference type="SUPFAM" id="SSF56176">
    <property type="entry name" value="FAD-binding/transporter-associated domain-like"/>
    <property type="match status" value="1"/>
</dbReference>
<organism evidence="5 6">
    <name type="scientific">Anaerococcus prevotii (strain ATCC 9321 / DSM 20548 / JCM 6508 / NCTC 11806 / PC1)</name>
    <name type="common">Peptostreptococcus prevotii</name>
    <name type="synonym">Peptococcus prevotii</name>
    <dbReference type="NCBI Taxonomy" id="525919"/>
    <lineage>
        <taxon>Bacteria</taxon>
        <taxon>Bacillati</taxon>
        <taxon>Bacillota</taxon>
        <taxon>Tissierellia</taxon>
        <taxon>Tissierellales</taxon>
        <taxon>Peptoniphilaceae</taxon>
        <taxon>Anaerococcus</taxon>
    </lineage>
</organism>
<dbReference type="SUPFAM" id="SSF55447">
    <property type="entry name" value="CO dehydrogenase flavoprotein C-terminal domain-like"/>
    <property type="match status" value="1"/>
</dbReference>
<dbReference type="GO" id="GO:0004854">
    <property type="term" value="F:xanthine dehydrogenase activity"/>
    <property type="evidence" value="ECO:0007669"/>
    <property type="project" value="InterPro"/>
</dbReference>
<sequence>MYDIKEIKEAYSVEEAAKLLNEDPELKIIAGGTDVLVKLREGSIESPKLLSIHLIDELSQISIDEEGSIEIGAMATFTHIADNPIIKENIYQLGKAVLTAGGPQLRNAATIGGNVCNAAPSADSAPMLFCLDALVNIVSAEGERTMPITDFYIGLGQVDLKPNEFVKSFTIKKENYEGYSGKYFKYAMRNAMDIATSSCATMVKVDDEGKIEKIKACYGVASTVPVRVYKAEEEFIGKKLDDENITAFAKLALEELSPRNSWRASKALRTQILYEICRRNLKESLEEYKGEDDED</sequence>
<evidence type="ECO:0000256" key="1">
    <source>
        <dbReference type="ARBA" id="ARBA00022630"/>
    </source>
</evidence>
<dbReference type="HOGENOM" id="CLU_058050_0_1_9"/>
<dbReference type="InterPro" id="IPR036683">
    <property type="entry name" value="CO_DH_flav_C_dom_sf"/>
</dbReference>
<evidence type="ECO:0000256" key="2">
    <source>
        <dbReference type="ARBA" id="ARBA00022827"/>
    </source>
</evidence>
<dbReference type="InterPro" id="IPR016167">
    <property type="entry name" value="FAD-bd_PCMH_sub1"/>
</dbReference>
<proteinExistence type="predicted"/>
<dbReference type="eggNOG" id="COG1319">
    <property type="taxonomic scope" value="Bacteria"/>
</dbReference>
<keyword evidence="6" id="KW-1185">Reference proteome</keyword>
<accession>C7RE33</accession>
<dbReference type="FunFam" id="3.30.465.10:FF:000017">
    <property type="entry name" value="Xanthine dehydrogenase, FAD binding subunit"/>
    <property type="match status" value="1"/>
</dbReference>
<dbReference type="Proteomes" id="UP000002294">
    <property type="component" value="Chromosome"/>
</dbReference>
<dbReference type="GO" id="GO:0002197">
    <property type="term" value="C:xanthine dehydrogenase complex"/>
    <property type="evidence" value="ECO:0007669"/>
    <property type="project" value="InterPro"/>
</dbReference>
<name>C7RE33_ANAPD</name>
<dbReference type="Gene3D" id="3.30.390.50">
    <property type="entry name" value="CO dehydrogenase flavoprotein, C-terminal domain"/>
    <property type="match status" value="1"/>
</dbReference>
<dbReference type="EMBL" id="CP001708">
    <property type="protein sequence ID" value="ACV29446.1"/>
    <property type="molecule type" value="Genomic_DNA"/>
</dbReference>
<evidence type="ECO:0000259" key="4">
    <source>
        <dbReference type="PROSITE" id="PS51387"/>
    </source>
</evidence>
<dbReference type="InterPro" id="IPR036318">
    <property type="entry name" value="FAD-bd_PCMH-like_sf"/>
</dbReference>
<evidence type="ECO:0000313" key="6">
    <source>
        <dbReference type="Proteomes" id="UP000002294"/>
    </source>
</evidence>
<dbReference type="AlphaFoldDB" id="C7RE33"/>
<dbReference type="Gene3D" id="3.30.465.10">
    <property type="match status" value="1"/>
</dbReference>
<dbReference type="GO" id="GO:0071949">
    <property type="term" value="F:FAD binding"/>
    <property type="evidence" value="ECO:0007669"/>
    <property type="project" value="InterPro"/>
</dbReference>
<reference evidence="5 6" key="1">
    <citation type="journal article" date="2009" name="Stand. Genomic Sci.">
        <title>Complete genome sequence of Anaerococcus prevotii type strain (PC1).</title>
        <authorList>
            <person name="Labutti K."/>
            <person name="Pukall R."/>
            <person name="Steenblock K."/>
            <person name="Glavina Del Rio T."/>
            <person name="Tice H."/>
            <person name="Copeland A."/>
            <person name="Cheng J.F."/>
            <person name="Lucas S."/>
            <person name="Chen F."/>
            <person name="Nolan M."/>
            <person name="Bruce D."/>
            <person name="Goodwin L."/>
            <person name="Pitluck S."/>
            <person name="Ivanova N."/>
            <person name="Mavromatis K."/>
            <person name="Ovchinnikova G."/>
            <person name="Pati A."/>
            <person name="Chen A."/>
            <person name="Palaniappan K."/>
            <person name="Land M."/>
            <person name="Hauser L."/>
            <person name="Chang Y.J."/>
            <person name="Jeffries C.D."/>
            <person name="Chain P."/>
            <person name="Saunders E."/>
            <person name="Brettin T."/>
            <person name="Detter J.C."/>
            <person name="Han C."/>
            <person name="Goker M."/>
            <person name="Bristow J."/>
            <person name="Eisen J.A."/>
            <person name="Markowitz V."/>
            <person name="Hugenholtz P."/>
            <person name="Kyrpides N.C."/>
            <person name="Klenk H.P."/>
            <person name="Lapidus A."/>
        </authorList>
    </citation>
    <scope>NUCLEOTIDE SEQUENCE [LARGE SCALE GENOMIC DNA]</scope>
    <source>
        <strain evidence="6">ATCC 9321 / DSM 20548 / JCM 6508 / NCTC 11806 / PC1</strain>
    </source>
</reference>
<dbReference type="STRING" id="525919.Apre_1423"/>
<dbReference type="RefSeq" id="WP_015778344.1">
    <property type="nucleotide sequence ID" value="NC_013171.1"/>
</dbReference>
<dbReference type="OrthoDB" id="9774454at2"/>
<dbReference type="SMART" id="SM01092">
    <property type="entry name" value="CO_deh_flav_C"/>
    <property type="match status" value="1"/>
</dbReference>
<dbReference type="PANTHER" id="PTHR42659">
    <property type="entry name" value="XANTHINE DEHYDROGENASE SUBUNIT C-RELATED"/>
    <property type="match status" value="1"/>
</dbReference>
<dbReference type="Pfam" id="PF03450">
    <property type="entry name" value="CO_deh_flav_C"/>
    <property type="match status" value="1"/>
</dbReference>
<dbReference type="InterPro" id="IPR005107">
    <property type="entry name" value="CO_DH_flav_C"/>
</dbReference>
<dbReference type="InterPro" id="IPR002346">
    <property type="entry name" value="Mopterin_DH_FAD-bd"/>
</dbReference>
<protein>
    <submittedName>
        <fullName evidence="5">Molybdopterin dehydrogenase FAD-binding</fullName>
    </submittedName>
</protein>
<keyword evidence="2" id="KW-0274">FAD</keyword>
<evidence type="ECO:0000256" key="3">
    <source>
        <dbReference type="ARBA" id="ARBA00023002"/>
    </source>
</evidence>
<dbReference type="NCBIfam" id="NF007427">
    <property type="entry name" value="PRK09971.1"/>
    <property type="match status" value="1"/>
</dbReference>
<dbReference type="InterPro" id="IPR051312">
    <property type="entry name" value="Diverse_Substr_Oxidored"/>
</dbReference>
<feature type="domain" description="FAD-binding PCMH-type" evidence="4">
    <location>
        <begin position="1"/>
        <end position="176"/>
    </location>
</feature>
<keyword evidence="3" id="KW-0560">Oxidoreductase</keyword>
<dbReference type="KEGG" id="apr:Apre_1423"/>
<dbReference type="NCBIfam" id="NF043083">
    <property type="entry name" value="XdhB_XDHase"/>
    <property type="match status" value="1"/>
</dbReference>
<dbReference type="PROSITE" id="PS51387">
    <property type="entry name" value="FAD_PCMH"/>
    <property type="match status" value="1"/>
</dbReference>
<evidence type="ECO:0000313" key="5">
    <source>
        <dbReference type="EMBL" id="ACV29446.1"/>
    </source>
</evidence>
<dbReference type="InterPro" id="IPR050031">
    <property type="entry name" value="XdhB_XDHase"/>
</dbReference>
<dbReference type="Gene3D" id="3.30.43.10">
    <property type="entry name" value="Uridine Diphospho-n-acetylenolpyruvylglucosamine Reductase, domain 2"/>
    <property type="match status" value="1"/>
</dbReference>
<gene>
    <name evidence="5" type="ordered locus">Apre_1423</name>
</gene>
<keyword evidence="1" id="KW-0285">Flavoprotein</keyword>
<dbReference type="Pfam" id="PF00941">
    <property type="entry name" value="FAD_binding_5"/>
    <property type="match status" value="1"/>
</dbReference>
<dbReference type="PANTHER" id="PTHR42659:SF9">
    <property type="entry name" value="XANTHINE DEHYDROGENASE FAD-BINDING SUBUNIT XDHB-RELATED"/>
    <property type="match status" value="1"/>
</dbReference>